<evidence type="ECO:0000256" key="1">
    <source>
        <dbReference type="SAM" id="SignalP"/>
    </source>
</evidence>
<proteinExistence type="predicted"/>
<evidence type="ECO:0000313" key="3">
    <source>
        <dbReference type="Proteomes" id="UP000309667"/>
    </source>
</evidence>
<dbReference type="RefSeq" id="WP_136559482.1">
    <property type="nucleotide sequence ID" value="NZ_STGT01000004.1"/>
</dbReference>
<name>A0ABY2QRT5_9HYPH</name>
<gene>
    <name evidence="2" type="ORF">E9677_18380</name>
</gene>
<protein>
    <submittedName>
        <fullName evidence="2">Uncharacterized protein</fullName>
    </submittedName>
</protein>
<dbReference type="Proteomes" id="UP000309667">
    <property type="component" value="Unassembled WGS sequence"/>
</dbReference>
<dbReference type="EMBL" id="STGT01000004">
    <property type="protein sequence ID" value="THV12693.1"/>
    <property type="molecule type" value="Genomic_DNA"/>
</dbReference>
<organism evidence="2 3">
    <name type="scientific">Rhizobium rhizophilum</name>
    <dbReference type="NCBI Taxonomy" id="1850373"/>
    <lineage>
        <taxon>Bacteria</taxon>
        <taxon>Pseudomonadati</taxon>
        <taxon>Pseudomonadota</taxon>
        <taxon>Alphaproteobacteria</taxon>
        <taxon>Hyphomicrobiales</taxon>
        <taxon>Rhizobiaceae</taxon>
        <taxon>Rhizobium/Agrobacterium group</taxon>
        <taxon>Rhizobium</taxon>
    </lineage>
</organism>
<keyword evidence="3" id="KW-1185">Reference proteome</keyword>
<evidence type="ECO:0000313" key="2">
    <source>
        <dbReference type="EMBL" id="THV12693.1"/>
    </source>
</evidence>
<reference evidence="2 3" key="1">
    <citation type="submission" date="2019-04" db="EMBL/GenBank/DDBJ databases">
        <title>Genome sequence of strain 7209-2.</title>
        <authorList>
            <person name="Gao J."/>
            <person name="Sun J."/>
        </authorList>
    </citation>
    <scope>NUCLEOTIDE SEQUENCE [LARGE SCALE GENOMIC DNA]</scope>
    <source>
        <strain evidence="2 3">7209-2</strain>
    </source>
</reference>
<comment type="caution">
    <text evidence="2">The sequence shown here is derived from an EMBL/GenBank/DDBJ whole genome shotgun (WGS) entry which is preliminary data.</text>
</comment>
<feature type="signal peptide" evidence="1">
    <location>
        <begin position="1"/>
        <end position="26"/>
    </location>
</feature>
<keyword evidence="1" id="KW-0732">Signal</keyword>
<feature type="chain" id="PRO_5047547265" evidence="1">
    <location>
        <begin position="27"/>
        <end position="117"/>
    </location>
</feature>
<sequence length="117" mass="12864">MRLFLTRMISTIVLLSPLVGEMQAQASISMNWPTELAGTIATFNGGFNVQNVRHYNTDRDNQNPSAKSLRERDIALIQRAIRSNSGLADKLALAGVNVAHVVNAQQAANGNITFWIR</sequence>
<accession>A0ABY2QRT5</accession>